<dbReference type="GO" id="GO:0098855">
    <property type="term" value="C:HCN channel complex"/>
    <property type="evidence" value="ECO:0007669"/>
    <property type="project" value="TreeGrafter"/>
</dbReference>
<evidence type="ECO:0000256" key="2">
    <source>
        <dbReference type="SAM" id="Phobius"/>
    </source>
</evidence>
<dbReference type="InterPro" id="IPR014710">
    <property type="entry name" value="RmlC-like_jellyroll"/>
</dbReference>
<feature type="region of interest" description="Disordered" evidence="1">
    <location>
        <begin position="518"/>
        <end position="544"/>
    </location>
</feature>
<dbReference type="AlphaFoldDB" id="A0A9P0FP48"/>
<keyword evidence="2" id="KW-0812">Transmembrane</keyword>
<dbReference type="GO" id="GO:0005249">
    <property type="term" value="F:voltage-gated potassium channel activity"/>
    <property type="evidence" value="ECO:0007669"/>
    <property type="project" value="TreeGrafter"/>
</dbReference>
<feature type="transmembrane region" description="Helical" evidence="2">
    <location>
        <begin position="90"/>
        <end position="110"/>
    </location>
</feature>
<evidence type="ECO:0000313" key="4">
    <source>
        <dbReference type="EMBL" id="CAH0577739.1"/>
    </source>
</evidence>
<dbReference type="GO" id="GO:0035725">
    <property type="term" value="P:sodium ion transmembrane transport"/>
    <property type="evidence" value="ECO:0007669"/>
    <property type="project" value="TreeGrafter"/>
</dbReference>
<dbReference type="InterPro" id="IPR000595">
    <property type="entry name" value="cNMP-bd_dom"/>
</dbReference>
<dbReference type="OrthoDB" id="421226at2759"/>
<feature type="transmembrane region" description="Helical" evidence="2">
    <location>
        <begin position="206"/>
        <end position="233"/>
    </location>
</feature>
<feature type="transmembrane region" description="Helical" evidence="2">
    <location>
        <begin position="295"/>
        <end position="316"/>
    </location>
</feature>
<dbReference type="Pfam" id="PF00027">
    <property type="entry name" value="cNMP_binding"/>
    <property type="match status" value="1"/>
</dbReference>
<dbReference type="PANTHER" id="PTHR45689">
    <property type="entry name" value="I[[H]] CHANNEL, ISOFORM E"/>
    <property type="match status" value="1"/>
</dbReference>
<dbReference type="InterPro" id="IPR018490">
    <property type="entry name" value="cNMP-bd_dom_sf"/>
</dbReference>
<evidence type="ECO:0000256" key="1">
    <source>
        <dbReference type="SAM" id="MobiDB-lite"/>
    </source>
</evidence>
<accession>A0A9P0FP48</accession>
<dbReference type="Gene3D" id="2.60.120.10">
    <property type="entry name" value="Jelly Rolls"/>
    <property type="match status" value="1"/>
</dbReference>
<dbReference type="Proteomes" id="UP001154114">
    <property type="component" value="Chromosome 1"/>
</dbReference>
<dbReference type="SMART" id="SM00100">
    <property type="entry name" value="cNMP"/>
    <property type="match status" value="1"/>
</dbReference>
<feature type="domain" description="Cyclic nucleotide-binding" evidence="3">
    <location>
        <begin position="396"/>
        <end position="496"/>
    </location>
</feature>
<dbReference type="GO" id="GO:0003254">
    <property type="term" value="P:regulation of membrane depolarization"/>
    <property type="evidence" value="ECO:0007669"/>
    <property type="project" value="TreeGrafter"/>
</dbReference>
<dbReference type="InterPro" id="IPR051413">
    <property type="entry name" value="K/Na_HCN_channel"/>
</dbReference>
<keyword evidence="2" id="KW-1133">Transmembrane helix</keyword>
<evidence type="ECO:0000313" key="5">
    <source>
        <dbReference type="Proteomes" id="UP001154114"/>
    </source>
</evidence>
<dbReference type="PANTHER" id="PTHR45689:SF14">
    <property type="entry name" value="CYCLIC NUCLEOTIDE-GATED CATION CHANNEL SUBUNIT A-LIKE PROTEIN"/>
    <property type="match status" value="1"/>
</dbReference>
<proteinExistence type="predicted"/>
<dbReference type="SUPFAM" id="SSF51206">
    <property type="entry name" value="cAMP-binding domain-like"/>
    <property type="match status" value="1"/>
</dbReference>
<feature type="transmembrane region" description="Helical" evidence="2">
    <location>
        <begin position="59"/>
        <end position="78"/>
    </location>
</feature>
<organism evidence="4 5">
    <name type="scientific">Chrysodeixis includens</name>
    <name type="common">Soybean looper</name>
    <name type="synonym">Pseudoplusia includens</name>
    <dbReference type="NCBI Taxonomy" id="689277"/>
    <lineage>
        <taxon>Eukaryota</taxon>
        <taxon>Metazoa</taxon>
        <taxon>Ecdysozoa</taxon>
        <taxon>Arthropoda</taxon>
        <taxon>Hexapoda</taxon>
        <taxon>Insecta</taxon>
        <taxon>Pterygota</taxon>
        <taxon>Neoptera</taxon>
        <taxon>Endopterygota</taxon>
        <taxon>Lepidoptera</taxon>
        <taxon>Glossata</taxon>
        <taxon>Ditrysia</taxon>
        <taxon>Noctuoidea</taxon>
        <taxon>Noctuidae</taxon>
        <taxon>Plusiinae</taxon>
        <taxon>Chrysodeixis</taxon>
    </lineage>
</organism>
<keyword evidence="5" id="KW-1185">Reference proteome</keyword>
<dbReference type="CDD" id="cd00038">
    <property type="entry name" value="CAP_ED"/>
    <property type="match status" value="1"/>
</dbReference>
<sequence length="544" mass="63869">MGSGCIPCLKRWWHNLFLLSYTSSRTRRFYTSSHAMAIERFRQFRKYKDRIHPMSKFRIFWDTLFMYVIFINKIVFRFNSSFYFDGIPMIFFGLGAFLELIVIADFMINLKTGYIDYNAKHVILDTRKSLIRYCSHKLFLHLASAMPLHWLMFLRYRRGITCGLCKANRFISALKIISIFSLYRVFETTGTFIQGRPWHNRHWFKFLRIAVVGFISMLQFYDLCETIILLAMIENDEVAPTSLMSNRLIRIYQPGAKPPLIKLVFFELSRGFKSFLLFSFGVVKKPFYMDKLVGLTAYLVAHGFYIWFVMECYAFVSRKLYPKDRMEKISHGAENMITCRRLPDELRLKLDQYFKYTPTQLNLTEIENSLYRSLPPVLKDEIKLTSYTKYLTKIPFFSHLEMSIIERLVLTLTKEIFLHNDIVVAAWQPAEGLMLVEHGVLAVFSHLHKETGHLIDGDYFGELSLVTDHEVCLSNVVAISACTILVLPKVAFRNILRGYPEYFLEIKEQMKLRFNNPLESKRTSDHPYDAEKDQNVPGTNTPEP</sequence>
<dbReference type="PROSITE" id="PS50042">
    <property type="entry name" value="CNMP_BINDING_3"/>
    <property type="match status" value="1"/>
</dbReference>
<evidence type="ECO:0000259" key="3">
    <source>
        <dbReference type="PROSITE" id="PS50042"/>
    </source>
</evidence>
<keyword evidence="2" id="KW-0472">Membrane</keyword>
<name>A0A9P0FP48_CHRIL</name>
<feature type="compositionally biased region" description="Basic and acidic residues" evidence="1">
    <location>
        <begin position="519"/>
        <end position="534"/>
    </location>
</feature>
<protein>
    <recommendedName>
        <fullName evidence="3">Cyclic nucleotide-binding domain-containing protein</fullName>
    </recommendedName>
</protein>
<reference evidence="4" key="1">
    <citation type="submission" date="2021-12" db="EMBL/GenBank/DDBJ databases">
        <authorList>
            <person name="King R."/>
        </authorList>
    </citation>
    <scope>NUCLEOTIDE SEQUENCE</scope>
</reference>
<gene>
    <name evidence="4" type="ORF">CINC_LOCUS127</name>
</gene>
<dbReference type="EMBL" id="LR824004">
    <property type="protein sequence ID" value="CAH0577739.1"/>
    <property type="molecule type" value="Genomic_DNA"/>
</dbReference>